<feature type="compositionally biased region" description="Polar residues" evidence="1">
    <location>
        <begin position="62"/>
        <end position="71"/>
    </location>
</feature>
<protein>
    <submittedName>
        <fullName evidence="3">Serine/threonine-protein kinase fray2-like</fullName>
    </submittedName>
</protein>
<reference evidence="3" key="1">
    <citation type="submission" date="2025-08" db="UniProtKB">
        <authorList>
            <consortium name="RefSeq"/>
        </authorList>
    </citation>
    <scope>IDENTIFICATION</scope>
</reference>
<feature type="compositionally biased region" description="Polar residues" evidence="1">
    <location>
        <begin position="15"/>
        <end position="33"/>
    </location>
</feature>
<name>A0ABM4TZ68_DROSZ</name>
<feature type="region of interest" description="Disordered" evidence="1">
    <location>
        <begin position="285"/>
        <end position="304"/>
    </location>
</feature>
<keyword evidence="2" id="KW-1185">Reference proteome</keyword>
<accession>A0ABM4TZ68</accession>
<proteinExistence type="predicted"/>
<evidence type="ECO:0000256" key="1">
    <source>
        <dbReference type="SAM" id="MobiDB-lite"/>
    </source>
</evidence>
<dbReference type="RefSeq" id="XP_070855261.1">
    <property type="nucleotide sequence ID" value="XM_070999160.1"/>
</dbReference>
<dbReference type="GeneID" id="139354906"/>
<feature type="region of interest" description="Disordered" evidence="1">
    <location>
        <begin position="61"/>
        <end position="109"/>
    </location>
</feature>
<organism evidence="2 3">
    <name type="scientific">Drosophila suzukii</name>
    <name type="common">Spotted-wing drosophila fruit fly</name>
    <dbReference type="NCBI Taxonomy" id="28584"/>
    <lineage>
        <taxon>Eukaryota</taxon>
        <taxon>Metazoa</taxon>
        <taxon>Ecdysozoa</taxon>
        <taxon>Arthropoda</taxon>
        <taxon>Hexapoda</taxon>
        <taxon>Insecta</taxon>
        <taxon>Pterygota</taxon>
        <taxon>Neoptera</taxon>
        <taxon>Endopterygota</taxon>
        <taxon>Diptera</taxon>
        <taxon>Brachycera</taxon>
        <taxon>Muscomorpha</taxon>
        <taxon>Ephydroidea</taxon>
        <taxon>Drosophilidae</taxon>
        <taxon>Drosophila</taxon>
        <taxon>Sophophora</taxon>
    </lineage>
</organism>
<evidence type="ECO:0000313" key="2">
    <source>
        <dbReference type="Proteomes" id="UP001652628"/>
    </source>
</evidence>
<feature type="compositionally biased region" description="Basic and acidic residues" evidence="1">
    <location>
        <begin position="1"/>
        <end position="12"/>
    </location>
</feature>
<feature type="region of interest" description="Disordered" evidence="1">
    <location>
        <begin position="1"/>
        <end position="42"/>
    </location>
</feature>
<dbReference type="Proteomes" id="UP001652628">
    <property type="component" value="Unplaced"/>
</dbReference>
<evidence type="ECO:0000313" key="3">
    <source>
        <dbReference type="RefSeq" id="XP_070855261.1"/>
    </source>
</evidence>
<gene>
    <name evidence="3" type="primary">LOC139354906</name>
</gene>
<sequence>MLPGDRSRKIEDSSVYGTTSNNPITRTQEQRTNTVHHRNTRLQQRFREQQIHEMADERLYTYRSSSQNRQAESSRKSQRNIAARAQLSEDEREDQRERQRRRSRATAREQYLRNIKDGPTKFFNSQVGFRGFRRREQSRNTADHATWRSIEENRGLERLQDALAHRITRNNSITRTQEQRTNTVHHRNTRLQQRFREQQIHEMADERLYTYRSSSQNRQAESSRKSQRNIAARAQLSEDEREDQRERQRRRSRATAREQYLRNIKDGPTKFCTCCGGTWFPSQSIVRSDSEDSDDESSRETLLIMLPGDRSRKIEDSSVYRTH</sequence>
<feature type="compositionally biased region" description="Polar residues" evidence="1">
    <location>
        <begin position="211"/>
        <end position="220"/>
    </location>
</feature>
<feature type="compositionally biased region" description="Basic and acidic residues" evidence="1">
    <location>
        <begin position="87"/>
        <end position="97"/>
    </location>
</feature>
<feature type="region of interest" description="Disordered" evidence="1">
    <location>
        <begin position="208"/>
        <end position="262"/>
    </location>
</feature>
<feature type="compositionally biased region" description="Basic and acidic residues" evidence="1">
    <location>
        <begin position="236"/>
        <end position="246"/>
    </location>
</feature>